<dbReference type="Proteomes" id="UP000596902">
    <property type="component" value="Unassembled WGS sequence"/>
</dbReference>
<dbReference type="GeneID" id="62204364"/>
<dbReference type="EMBL" id="JAAABM010000008">
    <property type="protein sequence ID" value="KAF7675420.1"/>
    <property type="molecule type" value="Genomic_DNA"/>
</dbReference>
<reference evidence="1" key="1">
    <citation type="submission" date="2020-01" db="EMBL/GenBank/DDBJ databases">
        <authorList>
            <person name="Feng Z.H.Z."/>
        </authorList>
    </citation>
    <scope>NUCLEOTIDE SEQUENCE</scope>
    <source>
        <strain evidence="1">CBS107.38</strain>
    </source>
</reference>
<evidence type="ECO:0000313" key="1">
    <source>
        <dbReference type="EMBL" id="KAF7675420.1"/>
    </source>
</evidence>
<comment type="caution">
    <text evidence="1">The sequence shown here is derived from an EMBL/GenBank/DDBJ whole genome shotgun (WGS) entry which is preliminary data.</text>
</comment>
<dbReference type="AlphaFoldDB" id="A0A8H7EEA6"/>
<evidence type="ECO:0000313" key="2">
    <source>
        <dbReference type="Proteomes" id="UP000596902"/>
    </source>
</evidence>
<name>A0A8H7EEA6_9PLEO</name>
<gene>
    <name evidence="1" type="ORF">GT037_006139</name>
</gene>
<dbReference type="RefSeq" id="XP_038785683.1">
    <property type="nucleotide sequence ID" value="XM_038931186.1"/>
</dbReference>
<keyword evidence="2" id="KW-1185">Reference proteome</keyword>
<accession>A0A8H7EEA6</accession>
<organism evidence="1 2">
    <name type="scientific">Alternaria burnsii</name>
    <dbReference type="NCBI Taxonomy" id="1187904"/>
    <lineage>
        <taxon>Eukaryota</taxon>
        <taxon>Fungi</taxon>
        <taxon>Dikarya</taxon>
        <taxon>Ascomycota</taxon>
        <taxon>Pezizomycotina</taxon>
        <taxon>Dothideomycetes</taxon>
        <taxon>Pleosporomycetidae</taxon>
        <taxon>Pleosporales</taxon>
        <taxon>Pleosporineae</taxon>
        <taxon>Pleosporaceae</taxon>
        <taxon>Alternaria</taxon>
        <taxon>Alternaria sect. Alternaria</taxon>
    </lineage>
</organism>
<reference evidence="1" key="2">
    <citation type="submission" date="2020-08" db="EMBL/GenBank/DDBJ databases">
        <title>Draft Genome Sequence of Cumin Blight Pathogen Alternaria burnsii.</title>
        <authorList>
            <person name="Feng Z."/>
        </authorList>
    </citation>
    <scope>NUCLEOTIDE SEQUENCE</scope>
    <source>
        <strain evidence="1">CBS107.38</strain>
    </source>
</reference>
<proteinExistence type="predicted"/>
<sequence length="190" mass="20984">SHNSQTSRPIYSCQYGCTRKVHPKTCAAPELRRLKVDRPKQNNKRVNLISNLGKIARIGIGKTAFARLSCILSSLSGRRGKTHSLGPPRAVLMKSPPALLREPDEDEEPCELSRSLSASLNLRVERSIQPSCHVCVGRWVSLAGKAMSTSCDGSSRAMPWTAPRTQRKHVHCRGCSNGRRWTRRSAVATS</sequence>
<feature type="non-terminal residue" evidence="1">
    <location>
        <position position="1"/>
    </location>
</feature>
<protein>
    <submittedName>
        <fullName evidence="1">Uncharacterized protein</fullName>
    </submittedName>
</protein>